<evidence type="ECO:0000313" key="2">
    <source>
        <dbReference type="EMBL" id="CBA32241.1"/>
    </source>
</evidence>
<dbReference type="Gene3D" id="3.90.950.20">
    <property type="entry name" value="CinA-like"/>
    <property type="match status" value="1"/>
</dbReference>
<dbReference type="AlphaFoldDB" id="C9YEV9"/>
<dbReference type="Pfam" id="PF02464">
    <property type="entry name" value="CinA"/>
    <property type="match status" value="1"/>
</dbReference>
<dbReference type="NCBIfam" id="TIGR00199">
    <property type="entry name" value="PncC_domain"/>
    <property type="match status" value="1"/>
</dbReference>
<dbReference type="EMBL" id="FN543107">
    <property type="protein sequence ID" value="CBA32241.1"/>
    <property type="molecule type" value="Genomic_DNA"/>
</dbReference>
<dbReference type="InterPro" id="IPR036653">
    <property type="entry name" value="CinA-like_C"/>
</dbReference>
<accession>C9YEV9</accession>
<protein>
    <submittedName>
        <fullName evidence="2">Protein ygaD</fullName>
    </submittedName>
</protein>
<reference evidence="2" key="1">
    <citation type="journal article" date="2010" name="Nature">
        <title>The Dynamic genome of Hydra.</title>
        <authorList>
            <person name="Chapman J.A."/>
            <person name="Kirkness E.F."/>
            <person name="Simakov O."/>
            <person name="Hampson S.E."/>
            <person name="Mitros T."/>
            <person name="Weinmaier T."/>
            <person name="Rattei T."/>
            <person name="Balasubramanian P.G."/>
            <person name="Borman J."/>
            <person name="Busam D."/>
            <person name="Disbennett K."/>
            <person name="Pfannkoch C."/>
            <person name="Sumin N."/>
            <person name="Sutton G."/>
            <person name="Viswanathan L."/>
            <person name="Walenz B."/>
            <person name="Goodstein D.M."/>
            <person name="Hellsten U."/>
            <person name="Kawashima T."/>
            <person name="Prochnik S.E."/>
            <person name="Putnam N.H."/>
            <person name="Shu S."/>
            <person name="Blumberg B."/>
            <person name="Dana C.E."/>
            <person name="Gee L."/>
            <person name="Kibler D.F."/>
            <person name="Law L."/>
            <person name="Lindgens D."/>
            <person name="Martinez D.E."/>
            <person name="Peng J."/>
            <person name="Wigge P.A."/>
            <person name="Bertulat B."/>
            <person name="Guder C."/>
            <person name="Nakamura Y."/>
            <person name="Ozbek S."/>
            <person name="Watanabe H."/>
            <person name="Khalturin K."/>
            <person name="Hemmrich G."/>
            <person name="Franke A."/>
            <person name="Augustin R."/>
            <person name="Fraune S."/>
            <person name="Hayakawa E."/>
            <person name="Hayakawa S."/>
            <person name="Hirose M."/>
            <person name="Hwang J."/>
            <person name="Ikeo K."/>
            <person name="Nishimiya-Fujisawa C."/>
            <person name="Ogura A."/>
            <person name="Takahashi T."/>
            <person name="Steinmetz P.R."/>
            <person name="Zhang X."/>
            <person name="Aufschnaiter R."/>
            <person name="Eder M.K."/>
            <person name="Gorny A.K."/>
            <person name="Salvenmoser W."/>
            <person name="Heimberg A.M."/>
            <person name="Wheeler B.M."/>
            <person name="Peterson K.J."/>
            <person name="Boettger A."/>
            <person name="Tischler P."/>
            <person name="Wolf A."/>
            <person name="Gojobori T."/>
            <person name="Remington K.A."/>
            <person name="Strausberg R.L."/>
            <person name="Venter J."/>
            <person name="Technau U."/>
            <person name="Hobmayer B."/>
            <person name="Bosch T.C."/>
            <person name="Holstein T.W."/>
            <person name="Fujisawa T."/>
            <person name="Bode H.R."/>
            <person name="David C.N."/>
            <person name="Rokhsar D.S."/>
            <person name="Steele R.E."/>
        </authorList>
    </citation>
    <scope>NUCLEOTIDE SEQUENCE</scope>
</reference>
<proteinExistence type="predicted"/>
<dbReference type="SUPFAM" id="SSF142433">
    <property type="entry name" value="CinA-like"/>
    <property type="match status" value="1"/>
</dbReference>
<sequence length="220" mass="23300">MGRPTLPRAAGRHRPFCLDQGRLGHHARRPGGSRLHADGDCHLEVCVSATPNHPLSNQELLAHIPSALLADLMLKRQWMLTTAESCTGGMIAAACTDLAGSSAWFERGFVTYSNEAKSDMLGVPAELIATHGAVSEPVARAMASGALQHSRAQVALSVTGIAGPSGGSPDKPVGTVWFGWATPDGVWSDMQHFDGDRAAVRAATVRHSITRLMELLNPPT</sequence>
<gene>
    <name evidence="2" type="primary">ygaD</name>
    <name evidence="2" type="ORF">Csp_D31150</name>
</gene>
<name>C9YEV9_CURXX</name>
<evidence type="ECO:0000259" key="1">
    <source>
        <dbReference type="Pfam" id="PF02464"/>
    </source>
</evidence>
<dbReference type="InterPro" id="IPR008136">
    <property type="entry name" value="CinA_C"/>
</dbReference>
<organism evidence="2">
    <name type="scientific">Curvibacter symbiont subsp. Hydra magnipapillata</name>
    <dbReference type="NCBI Taxonomy" id="667019"/>
    <lineage>
        <taxon>Bacteria</taxon>
        <taxon>Pseudomonadati</taxon>
        <taxon>Pseudomonadota</taxon>
        <taxon>Betaproteobacteria</taxon>
        <taxon>Burkholderiales</taxon>
        <taxon>Comamonadaceae</taxon>
        <taxon>Curvibacter</taxon>
    </lineage>
</organism>
<feature type="domain" description="CinA C-terminal" evidence="1">
    <location>
        <begin position="68"/>
        <end position="215"/>
    </location>
</feature>